<evidence type="ECO:0000313" key="6">
    <source>
        <dbReference type="Proteomes" id="UP000268192"/>
    </source>
</evidence>
<keyword evidence="1 3" id="KW-0732">Signal</keyword>
<evidence type="ECO:0000256" key="1">
    <source>
        <dbReference type="ARBA" id="ARBA00022729"/>
    </source>
</evidence>
<evidence type="ECO:0000259" key="4">
    <source>
        <dbReference type="Pfam" id="PF02563"/>
    </source>
</evidence>
<dbReference type="PANTHER" id="PTHR33619">
    <property type="entry name" value="POLYSACCHARIDE EXPORT PROTEIN GFCE-RELATED"/>
    <property type="match status" value="1"/>
</dbReference>
<dbReference type="InterPro" id="IPR049712">
    <property type="entry name" value="Poly_export"/>
</dbReference>
<evidence type="ECO:0000313" key="5">
    <source>
        <dbReference type="EMBL" id="AZN70619.1"/>
    </source>
</evidence>
<dbReference type="Proteomes" id="UP000268192">
    <property type="component" value="Chromosome"/>
</dbReference>
<organism evidence="5 6">
    <name type="scientific">Georhizobium profundi</name>
    <dbReference type="NCBI Taxonomy" id="2341112"/>
    <lineage>
        <taxon>Bacteria</taxon>
        <taxon>Pseudomonadati</taxon>
        <taxon>Pseudomonadota</taxon>
        <taxon>Alphaproteobacteria</taxon>
        <taxon>Hyphomicrobiales</taxon>
        <taxon>Rhizobiaceae</taxon>
        <taxon>Georhizobium</taxon>
    </lineage>
</organism>
<dbReference type="PANTHER" id="PTHR33619:SF3">
    <property type="entry name" value="POLYSACCHARIDE EXPORT PROTEIN GFCE-RELATED"/>
    <property type="match status" value="1"/>
</dbReference>
<evidence type="ECO:0000256" key="3">
    <source>
        <dbReference type="SAM" id="SignalP"/>
    </source>
</evidence>
<dbReference type="EMBL" id="CP032509">
    <property type="protein sequence ID" value="AZN70619.1"/>
    <property type="molecule type" value="Genomic_DNA"/>
</dbReference>
<evidence type="ECO:0000256" key="2">
    <source>
        <dbReference type="SAM" id="Coils"/>
    </source>
</evidence>
<protein>
    <recommendedName>
        <fullName evidence="4">Polysaccharide export protein N-terminal domain-containing protein</fullName>
    </recommendedName>
</protein>
<proteinExistence type="predicted"/>
<feature type="coiled-coil region" evidence="2">
    <location>
        <begin position="279"/>
        <end position="358"/>
    </location>
</feature>
<dbReference type="Pfam" id="PF02563">
    <property type="entry name" value="Poly_export"/>
    <property type="match status" value="1"/>
</dbReference>
<name>A0A3S9B0Z6_9HYPH</name>
<feature type="domain" description="Polysaccharide export protein N-terminal" evidence="4">
    <location>
        <begin position="66"/>
        <end position="151"/>
    </location>
</feature>
<keyword evidence="2" id="KW-0175">Coiled coil</keyword>
<keyword evidence="6" id="KW-1185">Reference proteome</keyword>
<sequence length="456" mass="50385">MRPMHSPKSNRFFQRPLSLTRLLAGAAMTYLALAPAPAISAEDLVLHSAIEQAALPPSTVQARTAFAIGDTLRITFFERFGEDMAGVDAGVLSALVERSELTGEYVIQQDGFIFLPLIGPVQTAMLTSPQLEDTLKKQFKELFNGEVAVAIQLTAREPVYVAGAIPQPGHFPYVPGMTVLHALALAGASDRIDGDQWRQLDLMRERERVRQAESRLKGVLARASVLTDETHRSSSRLVEQLRNVAGPRAAEDLRAEASALRDLERNGVEARRAARATMLTSLSAERALIEQSIADAEETMMEKIQRVDVLNELRRRGATTDQNVHVARSELSNARAAWNELRAAMTRLERNITEVQLQERDDEIAQQIAVERELQTLRATVAQEEATRSSLAQVLARVATLDTAAFEEGDGHMRMEIVRRTPDGLEHLPAHSFTEMHPGDLLNIISAKDERQTAGL</sequence>
<feature type="signal peptide" evidence="3">
    <location>
        <begin position="1"/>
        <end position="40"/>
    </location>
</feature>
<reference evidence="5 6" key="1">
    <citation type="submission" date="2018-09" db="EMBL/GenBank/DDBJ databases">
        <title>Marinorhizobium profundi gen. nov., sp. nov., isolated from a deep-sea sediment sample from the New Britain Trench and proposal of Marinorhizobiaceae fam. nov. in the order Rhizobiales of the class Alphaproteobacteria.</title>
        <authorList>
            <person name="Cao J."/>
        </authorList>
    </citation>
    <scope>NUCLEOTIDE SEQUENCE [LARGE SCALE GENOMIC DNA]</scope>
    <source>
        <strain evidence="5 6">WS11</strain>
    </source>
</reference>
<dbReference type="Gene3D" id="3.30.1950.10">
    <property type="entry name" value="wza like domain"/>
    <property type="match status" value="1"/>
</dbReference>
<dbReference type="KEGG" id="abaw:D5400_04435"/>
<dbReference type="GO" id="GO:0015159">
    <property type="term" value="F:polysaccharide transmembrane transporter activity"/>
    <property type="evidence" value="ECO:0007669"/>
    <property type="project" value="InterPro"/>
</dbReference>
<feature type="chain" id="PRO_5019569209" description="Polysaccharide export protein N-terminal domain-containing protein" evidence="3">
    <location>
        <begin position="41"/>
        <end position="456"/>
    </location>
</feature>
<dbReference type="OrthoDB" id="9798876at2"/>
<dbReference type="InterPro" id="IPR003715">
    <property type="entry name" value="Poly_export_N"/>
</dbReference>
<dbReference type="AlphaFoldDB" id="A0A3S9B0Z6"/>
<gene>
    <name evidence="5" type="ORF">D5400_04435</name>
</gene>
<accession>A0A3S9B0Z6</accession>